<dbReference type="PANTHER" id="PTHR10587">
    <property type="entry name" value="GLYCOSYL TRANSFERASE-RELATED"/>
    <property type="match status" value="1"/>
</dbReference>
<dbReference type="Proteomes" id="UP000000814">
    <property type="component" value="Chromosome"/>
</dbReference>
<sequence>MKKRFILILVVILVSVIVLPNKVAAVNVPVMQENTRFDGAEEQKLLDKIKNTFLNREYRGFKTQPHEWYYMNKGKASEQGPPKETSEYVPKYNCYYIGDSSKKVIYLTFDEGYERGYTPKILDVLKKHKAKAAFFVVKPYITSSPEIVKRMEKEGHYVCNHSVHHKSMPSIYDEAKFKSELDGVEEEYKKVTGKEMPKYFRPPMGKYSELSLYYTQKLGYKTIFWSFAYGDWEPDHQPGKAEAKKKILEKTHNGTVLLLHAVSKTNADVLDELLTHWEKEGYKIGTLDDLTMKKK</sequence>
<dbReference type="GO" id="GO:0016020">
    <property type="term" value="C:membrane"/>
    <property type="evidence" value="ECO:0007669"/>
    <property type="project" value="TreeGrafter"/>
</dbReference>
<evidence type="ECO:0000313" key="3">
    <source>
        <dbReference type="Proteomes" id="UP000000814"/>
    </source>
</evidence>
<dbReference type="AlphaFoldDB" id="Q97EU7"/>
<keyword evidence="2" id="KW-0119">Carbohydrate metabolism</keyword>
<keyword evidence="2" id="KW-0326">Glycosidase</keyword>
<dbReference type="GO" id="GO:0045493">
    <property type="term" value="P:xylan catabolic process"/>
    <property type="evidence" value="ECO:0007669"/>
    <property type="project" value="UniProtKB-KW"/>
</dbReference>
<dbReference type="NCBIfam" id="TIGR02884">
    <property type="entry name" value="spore_pdaA"/>
    <property type="match status" value="1"/>
</dbReference>
<dbReference type="InterPro" id="IPR014235">
    <property type="entry name" value="Spore_PdaA"/>
</dbReference>
<dbReference type="OrthoDB" id="9812065at2"/>
<dbReference type="Pfam" id="PF01522">
    <property type="entry name" value="Polysacc_deac_1"/>
    <property type="match status" value="1"/>
</dbReference>
<evidence type="ECO:0000259" key="1">
    <source>
        <dbReference type="PROSITE" id="PS51677"/>
    </source>
</evidence>
<dbReference type="GO" id="GO:0016798">
    <property type="term" value="F:hydrolase activity, acting on glycosyl bonds"/>
    <property type="evidence" value="ECO:0007669"/>
    <property type="project" value="UniProtKB-KW"/>
</dbReference>
<dbReference type="Gene3D" id="3.20.20.370">
    <property type="entry name" value="Glycoside hydrolase/deacetylase"/>
    <property type="match status" value="1"/>
</dbReference>
<dbReference type="InterPro" id="IPR011330">
    <property type="entry name" value="Glyco_hydro/deAcase_b/a-brl"/>
</dbReference>
<dbReference type="InterPro" id="IPR002509">
    <property type="entry name" value="NODB_dom"/>
</dbReference>
<dbReference type="PANTHER" id="PTHR10587:SF78">
    <property type="entry name" value="PEPTIDOGLYCAN-N-ACETYLMURAMIC ACID DEACETYLASE PDAA"/>
    <property type="match status" value="1"/>
</dbReference>
<reference evidence="2 3" key="1">
    <citation type="journal article" date="2001" name="J. Bacteriol.">
        <title>Genome sequence and comparative analysis of the solvent-producing bacterium Clostridium acetobutylicum.</title>
        <authorList>
            <person name="Nolling J."/>
            <person name="Breton G."/>
            <person name="Omelchenko M.V."/>
            <person name="Makarova K.S."/>
            <person name="Zeng Q."/>
            <person name="Gibson R."/>
            <person name="Lee H.M."/>
            <person name="Dubois J."/>
            <person name="Qiu D."/>
            <person name="Hitti J."/>
            <person name="Wolf Y.I."/>
            <person name="Tatusov R.L."/>
            <person name="Sabathe F."/>
            <person name="Doucette-Stamm L."/>
            <person name="Soucaille P."/>
            <person name="Daly M.J."/>
            <person name="Bennett G.N."/>
            <person name="Koonin E.V."/>
            <person name="Smith D.R."/>
        </authorList>
    </citation>
    <scope>NUCLEOTIDE SEQUENCE [LARGE SCALE GENOMIC DNA]</scope>
    <source>
        <strain evidence="3">ATCC 824 / DSM 792 / JCM 1419 / LMG 5710 / VKM B-1787</strain>
    </source>
</reference>
<feature type="domain" description="NodB homology" evidence="1">
    <location>
        <begin position="103"/>
        <end position="285"/>
    </location>
</feature>
<dbReference type="PROSITE" id="PS51677">
    <property type="entry name" value="NODB"/>
    <property type="match status" value="1"/>
</dbReference>
<keyword evidence="2" id="KW-0624">Polysaccharide degradation</keyword>
<dbReference type="SUPFAM" id="SSF88713">
    <property type="entry name" value="Glycoside hydrolase/deacetylase"/>
    <property type="match status" value="1"/>
</dbReference>
<accession>Q97EU7</accession>
<dbReference type="EMBL" id="AE001437">
    <property type="protein sequence ID" value="AAK80950.1"/>
    <property type="molecule type" value="Genomic_DNA"/>
</dbReference>
<dbReference type="InterPro" id="IPR050248">
    <property type="entry name" value="Polysacc_deacetylase_ArnD"/>
</dbReference>
<name>Q97EU7_CLOAB</name>
<dbReference type="HOGENOM" id="CLU_021264_12_0_9"/>
<dbReference type="RefSeq" id="WP_010966291.1">
    <property type="nucleotide sequence ID" value="NC_003030.1"/>
</dbReference>
<keyword evidence="2" id="KW-0858">Xylan degradation</keyword>
<keyword evidence="2" id="KW-0378">Hydrolase</keyword>
<keyword evidence="3" id="KW-1185">Reference proteome</keyword>
<dbReference type="PIR" id="C97270">
    <property type="entry name" value="C97270"/>
</dbReference>
<dbReference type="GO" id="GO:0016810">
    <property type="term" value="F:hydrolase activity, acting on carbon-nitrogen (but not peptide) bonds"/>
    <property type="evidence" value="ECO:0007669"/>
    <property type="project" value="InterPro"/>
</dbReference>
<evidence type="ECO:0000313" key="2">
    <source>
        <dbReference type="EMBL" id="AAK80950.1"/>
    </source>
</evidence>
<protein>
    <submittedName>
        <fullName evidence="2">Xylanase/chitin deacetylase family protein</fullName>
    </submittedName>
</protein>
<dbReference type="KEGG" id="cac:CA_C3009"/>
<dbReference type="STRING" id="272562.CA_C3009"/>
<dbReference type="eggNOG" id="COG0726">
    <property type="taxonomic scope" value="Bacteria"/>
</dbReference>
<dbReference type="CDD" id="cd10948">
    <property type="entry name" value="CE4_BsPdaA_like"/>
    <property type="match status" value="1"/>
</dbReference>
<dbReference type="PATRIC" id="fig|272562.8.peg.3193"/>
<proteinExistence type="predicted"/>
<organism evidence="2 3">
    <name type="scientific">Clostridium acetobutylicum (strain ATCC 824 / DSM 792 / JCM 1419 / IAM 19013 / LMG 5710 / NBRC 13948 / NRRL B-527 / VKM B-1787 / 2291 / W)</name>
    <dbReference type="NCBI Taxonomy" id="272562"/>
    <lineage>
        <taxon>Bacteria</taxon>
        <taxon>Bacillati</taxon>
        <taxon>Bacillota</taxon>
        <taxon>Clostridia</taxon>
        <taxon>Eubacteriales</taxon>
        <taxon>Clostridiaceae</taxon>
        <taxon>Clostridium</taxon>
    </lineage>
</organism>
<gene>
    <name evidence="2" type="ordered locus">CA_C3009</name>
</gene>
<dbReference type="GeneID" id="44999496"/>